<accession>A0A4R1FV52</accession>
<evidence type="ECO:0000313" key="1">
    <source>
        <dbReference type="EMBL" id="TCJ98733.1"/>
    </source>
</evidence>
<sequence length="143" mass="16366">MKKILIGFLSAFSIVSCDHASLVDEYSNLSEKQRLERLNDLTLNDVGHITMREFCTNEEYYEYIGRATVNDYGEYHDVTRAIASGLTRIAMLCTSNGRTEISICDRIDELPRKQQKKMEELCEMTIAEGIIIPVEEAFEAMNK</sequence>
<evidence type="ECO:0008006" key="3">
    <source>
        <dbReference type="Google" id="ProtNLM"/>
    </source>
</evidence>
<organism evidence="1 2">
    <name type="scientific">Volucribacter psittacicida</name>
    <dbReference type="NCBI Taxonomy" id="203482"/>
    <lineage>
        <taxon>Bacteria</taxon>
        <taxon>Pseudomonadati</taxon>
        <taxon>Pseudomonadota</taxon>
        <taxon>Gammaproteobacteria</taxon>
        <taxon>Pasteurellales</taxon>
        <taxon>Pasteurellaceae</taxon>
        <taxon>Volucribacter</taxon>
    </lineage>
</organism>
<keyword evidence="2" id="KW-1185">Reference proteome</keyword>
<name>A0A4R1FV52_9PAST</name>
<evidence type="ECO:0000313" key="2">
    <source>
        <dbReference type="Proteomes" id="UP000294702"/>
    </source>
</evidence>
<dbReference type="EMBL" id="SMFT01000002">
    <property type="protein sequence ID" value="TCJ98733.1"/>
    <property type="molecule type" value="Genomic_DNA"/>
</dbReference>
<comment type="caution">
    <text evidence="1">The sequence shown here is derived from an EMBL/GenBank/DDBJ whole genome shotgun (WGS) entry which is preliminary data.</text>
</comment>
<reference evidence="1 2" key="1">
    <citation type="submission" date="2019-03" db="EMBL/GenBank/DDBJ databases">
        <title>Genomic Encyclopedia of Type Strains, Phase IV (KMG-IV): sequencing the most valuable type-strain genomes for metagenomic binning, comparative biology and taxonomic classification.</title>
        <authorList>
            <person name="Goeker M."/>
        </authorList>
    </citation>
    <scope>NUCLEOTIDE SEQUENCE [LARGE SCALE GENOMIC DNA]</scope>
    <source>
        <strain evidence="1 2">DSM 15534</strain>
    </source>
</reference>
<dbReference type="RefSeq" id="WP_132690384.1">
    <property type="nucleotide sequence ID" value="NZ_SMFT01000002.1"/>
</dbReference>
<proteinExistence type="predicted"/>
<dbReference type="AlphaFoldDB" id="A0A4R1FV52"/>
<gene>
    <name evidence="1" type="ORF">EV694_1157</name>
</gene>
<dbReference type="PROSITE" id="PS51257">
    <property type="entry name" value="PROKAR_LIPOPROTEIN"/>
    <property type="match status" value="1"/>
</dbReference>
<dbReference type="Proteomes" id="UP000294702">
    <property type="component" value="Unassembled WGS sequence"/>
</dbReference>
<protein>
    <recommendedName>
        <fullName evidence="3">Lipoprotein</fullName>
    </recommendedName>
</protein>